<organism evidence="1 2">
    <name type="scientific">Pseudoalteromonas marina</name>
    <dbReference type="NCBI Taxonomy" id="267375"/>
    <lineage>
        <taxon>Bacteria</taxon>
        <taxon>Pseudomonadati</taxon>
        <taxon>Pseudomonadota</taxon>
        <taxon>Gammaproteobacteria</taxon>
        <taxon>Alteromonadales</taxon>
        <taxon>Pseudoalteromonadaceae</taxon>
        <taxon>Pseudoalteromonas</taxon>
    </lineage>
</organism>
<protein>
    <submittedName>
        <fullName evidence="1">Uncharacterized protein</fullName>
    </submittedName>
</protein>
<gene>
    <name evidence="1" type="ORF">Q8W34_17585</name>
</gene>
<dbReference type="RefSeq" id="WP_305473096.1">
    <property type="nucleotide sequence ID" value="NZ_JAUYVT010000020.1"/>
</dbReference>
<keyword evidence="2" id="KW-1185">Reference proteome</keyword>
<proteinExistence type="predicted"/>
<evidence type="ECO:0000313" key="1">
    <source>
        <dbReference type="EMBL" id="MDP2566463.1"/>
    </source>
</evidence>
<accession>A0ABT9FI95</accession>
<name>A0ABT9FI95_9GAMM</name>
<dbReference type="Proteomes" id="UP001177212">
    <property type="component" value="Unassembled WGS sequence"/>
</dbReference>
<dbReference type="EMBL" id="JAUYVT010000020">
    <property type="protein sequence ID" value="MDP2566463.1"/>
    <property type="molecule type" value="Genomic_DNA"/>
</dbReference>
<comment type="caution">
    <text evidence="1">The sequence shown here is derived from an EMBL/GenBank/DDBJ whole genome shotgun (WGS) entry which is preliminary data.</text>
</comment>
<evidence type="ECO:0000313" key="2">
    <source>
        <dbReference type="Proteomes" id="UP001177212"/>
    </source>
</evidence>
<reference evidence="1" key="1">
    <citation type="submission" date="2023-07" db="EMBL/GenBank/DDBJ databases">
        <title>Genome content predicts the carbon catabolic preferences of heterotrophic bacteria.</title>
        <authorList>
            <person name="Gralka M."/>
        </authorList>
    </citation>
    <scope>NUCLEOTIDE SEQUENCE</scope>
    <source>
        <strain evidence="1">4G09</strain>
    </source>
</reference>
<sequence length="211" mass="24108">MITSEQTRTLSSALLTEDGRPQHFHISPNADNIPILVISLNDEISTFKLASKSISQIVSQELPSIVNALNLDYTNRDFNKARKKHIKVLTEQLIHLEQPLKKVAMKDAYNSIAGHFYKNNKWISFSIYRSKKDSNDILLRYARREVGISIKSITKSSFDEVFNSLFNFACKKIGIEQDARAKLIRGMLKEHLEKKYKELLDEGKPLKGIGD</sequence>